<keyword evidence="3" id="KW-0545">Nucleotide biosynthesis</keyword>
<dbReference type="GO" id="GO:0002189">
    <property type="term" value="C:ribose phosphate diphosphokinase complex"/>
    <property type="evidence" value="ECO:0007669"/>
    <property type="project" value="TreeGrafter"/>
</dbReference>
<evidence type="ECO:0000256" key="3">
    <source>
        <dbReference type="ARBA" id="ARBA00022727"/>
    </source>
</evidence>
<dbReference type="InterPro" id="IPR029099">
    <property type="entry name" value="Pribosyltran_N"/>
</dbReference>
<dbReference type="GO" id="GO:0005524">
    <property type="term" value="F:ATP binding"/>
    <property type="evidence" value="ECO:0007669"/>
    <property type="project" value="UniProtKB-KW"/>
</dbReference>
<dbReference type="PANTHER" id="PTHR10210:SF32">
    <property type="entry name" value="RIBOSE-PHOSPHATE PYROPHOSPHOKINASE 2"/>
    <property type="match status" value="1"/>
</dbReference>
<protein>
    <recommendedName>
        <fullName evidence="1">ribose-phosphate diphosphokinase</fullName>
        <ecNumber evidence="1">2.7.6.1</ecNumber>
    </recommendedName>
</protein>
<dbReference type="SUPFAM" id="SSF53271">
    <property type="entry name" value="PRTase-like"/>
    <property type="match status" value="2"/>
</dbReference>
<dbReference type="GO" id="GO:0006015">
    <property type="term" value="P:5-phosphoribose 1-diphosphate biosynthetic process"/>
    <property type="evidence" value="ECO:0007669"/>
    <property type="project" value="TreeGrafter"/>
</dbReference>
<dbReference type="GO" id="GO:0004749">
    <property type="term" value="F:ribose phosphate diphosphokinase activity"/>
    <property type="evidence" value="ECO:0007669"/>
    <property type="project" value="UniProtKB-EC"/>
</dbReference>
<keyword evidence="5" id="KW-0418">Kinase</keyword>
<evidence type="ECO:0000313" key="9">
    <source>
        <dbReference type="EMBL" id="MBL3656424.1"/>
    </source>
</evidence>
<dbReference type="InterPro" id="IPR000836">
    <property type="entry name" value="PRTase_dom"/>
</dbReference>
<evidence type="ECO:0000256" key="1">
    <source>
        <dbReference type="ARBA" id="ARBA00013247"/>
    </source>
</evidence>
<dbReference type="Gene3D" id="3.40.50.2020">
    <property type="match status" value="2"/>
</dbReference>
<dbReference type="RefSeq" id="WP_202244222.1">
    <property type="nucleotide sequence ID" value="NZ_JAESIY010000005.1"/>
</dbReference>
<dbReference type="SMART" id="SM01400">
    <property type="entry name" value="Pribosyltran_N"/>
    <property type="match status" value="1"/>
</dbReference>
<dbReference type="PANTHER" id="PTHR10210">
    <property type="entry name" value="RIBOSE-PHOSPHATE DIPHOSPHOKINASE FAMILY MEMBER"/>
    <property type="match status" value="1"/>
</dbReference>
<dbReference type="Pfam" id="PF14572">
    <property type="entry name" value="Pribosyl_synth"/>
    <property type="match status" value="1"/>
</dbReference>
<dbReference type="CDD" id="cd06223">
    <property type="entry name" value="PRTases_typeI"/>
    <property type="match status" value="1"/>
</dbReference>
<feature type="domain" description="Ribose-phosphate pyrophosphokinase N-terminal" evidence="8">
    <location>
        <begin position="5"/>
        <end position="115"/>
    </location>
</feature>
<comment type="catalytic activity">
    <reaction evidence="7">
        <text>D-ribose 5-phosphate + ATP = 5-phospho-alpha-D-ribose 1-diphosphate + AMP + H(+)</text>
        <dbReference type="Rhea" id="RHEA:15609"/>
        <dbReference type="ChEBI" id="CHEBI:15378"/>
        <dbReference type="ChEBI" id="CHEBI:30616"/>
        <dbReference type="ChEBI" id="CHEBI:58017"/>
        <dbReference type="ChEBI" id="CHEBI:78346"/>
        <dbReference type="ChEBI" id="CHEBI:456215"/>
        <dbReference type="EC" id="2.7.6.1"/>
    </reaction>
</comment>
<evidence type="ECO:0000259" key="8">
    <source>
        <dbReference type="Pfam" id="PF13793"/>
    </source>
</evidence>
<dbReference type="GO" id="GO:0005737">
    <property type="term" value="C:cytoplasm"/>
    <property type="evidence" value="ECO:0007669"/>
    <property type="project" value="TreeGrafter"/>
</dbReference>
<dbReference type="EC" id="2.7.6.1" evidence="1"/>
<accession>A0A937JZ87</accession>
<keyword evidence="10" id="KW-1185">Reference proteome</keyword>
<dbReference type="GO" id="GO:0000287">
    <property type="term" value="F:magnesium ion binding"/>
    <property type="evidence" value="ECO:0007669"/>
    <property type="project" value="InterPro"/>
</dbReference>
<evidence type="ECO:0000313" key="10">
    <source>
        <dbReference type="Proteomes" id="UP000659388"/>
    </source>
</evidence>
<evidence type="ECO:0000256" key="6">
    <source>
        <dbReference type="ARBA" id="ARBA00022840"/>
    </source>
</evidence>
<dbReference type="GO" id="GO:0016301">
    <property type="term" value="F:kinase activity"/>
    <property type="evidence" value="ECO:0007669"/>
    <property type="project" value="UniProtKB-KW"/>
</dbReference>
<evidence type="ECO:0000256" key="2">
    <source>
        <dbReference type="ARBA" id="ARBA00022679"/>
    </source>
</evidence>
<evidence type="ECO:0000256" key="7">
    <source>
        <dbReference type="ARBA" id="ARBA00049535"/>
    </source>
</evidence>
<name>A0A937JZ87_9BACT</name>
<keyword evidence="6" id="KW-0067">ATP-binding</keyword>
<dbReference type="Pfam" id="PF13793">
    <property type="entry name" value="Pribosyltran_N"/>
    <property type="match status" value="1"/>
</dbReference>
<organism evidence="9 10">
    <name type="scientific">Fulvivirga sediminis</name>
    <dbReference type="NCBI Taxonomy" id="2803949"/>
    <lineage>
        <taxon>Bacteria</taxon>
        <taxon>Pseudomonadati</taxon>
        <taxon>Bacteroidota</taxon>
        <taxon>Cytophagia</taxon>
        <taxon>Cytophagales</taxon>
        <taxon>Fulvivirgaceae</taxon>
        <taxon>Fulvivirga</taxon>
    </lineage>
</organism>
<evidence type="ECO:0000256" key="4">
    <source>
        <dbReference type="ARBA" id="ARBA00022741"/>
    </source>
</evidence>
<sequence>MKKILFHTTDYEYLAQQVLSSNKLEAGEVEVRKFSDGERYQRILTEVEDRNIILLGGTINDEATLEIYDLASTIVSLGANSLRLVVPYFGYSTMERRVKNGEVVAAKTRARLLSNIPNSYKGNRIFLFDLHTEGIPHYFESNIRAVHIYCKSIVHDAAREYGGDNFVMASTDAGRAKWVESLANDLGVNAAFVLKRRLEEDQTEISAVNADVRGKTVIIYDDMIRSGGSIVNAAKVYHEAGAEKIYVITTHGLFINNGFERLKNCGLIEKVITSDTHPNVMKIEDDFLEVRSVSNLINEIAMH</sequence>
<dbReference type="NCBIfam" id="TIGR01251">
    <property type="entry name" value="ribP_PPkin"/>
    <property type="match status" value="1"/>
</dbReference>
<dbReference type="Proteomes" id="UP000659388">
    <property type="component" value="Unassembled WGS sequence"/>
</dbReference>
<keyword evidence="2" id="KW-0808">Transferase</keyword>
<dbReference type="AlphaFoldDB" id="A0A937JZ87"/>
<dbReference type="EMBL" id="JAESIY010000005">
    <property type="protein sequence ID" value="MBL3656424.1"/>
    <property type="molecule type" value="Genomic_DNA"/>
</dbReference>
<gene>
    <name evidence="9" type="ORF">JL102_09805</name>
</gene>
<dbReference type="GO" id="GO:0006164">
    <property type="term" value="P:purine nucleotide biosynthetic process"/>
    <property type="evidence" value="ECO:0007669"/>
    <property type="project" value="TreeGrafter"/>
</dbReference>
<dbReference type="InterPro" id="IPR029057">
    <property type="entry name" value="PRTase-like"/>
</dbReference>
<comment type="caution">
    <text evidence="9">The sequence shown here is derived from an EMBL/GenBank/DDBJ whole genome shotgun (WGS) entry which is preliminary data.</text>
</comment>
<reference evidence="9" key="1">
    <citation type="submission" date="2021-01" db="EMBL/GenBank/DDBJ databases">
        <title>Fulvivirga kasyanovii gen. nov., sp nov., a novel member of the phylum Bacteroidetes isolated from seawater in a mussel farm.</title>
        <authorList>
            <person name="Zhao L.-H."/>
            <person name="Wang Z.-J."/>
        </authorList>
    </citation>
    <scope>NUCLEOTIDE SEQUENCE</scope>
    <source>
        <strain evidence="9">2943</strain>
    </source>
</reference>
<keyword evidence="4" id="KW-0547">Nucleotide-binding</keyword>
<dbReference type="InterPro" id="IPR005946">
    <property type="entry name" value="Rib-P_diPkinase"/>
</dbReference>
<proteinExistence type="predicted"/>
<evidence type="ECO:0000256" key="5">
    <source>
        <dbReference type="ARBA" id="ARBA00022777"/>
    </source>
</evidence>